<dbReference type="EMBL" id="CP000614">
    <property type="protein sequence ID" value="ABO53269.1"/>
    <property type="molecule type" value="Genomic_DNA"/>
</dbReference>
<dbReference type="Proteomes" id="UP000002287">
    <property type="component" value="Chromosome 1"/>
</dbReference>
<dbReference type="InterPro" id="IPR010751">
    <property type="entry name" value="TrfA"/>
</dbReference>
<dbReference type="AlphaFoldDB" id="A4JAG6"/>
<protein>
    <submittedName>
        <fullName evidence="1">Uncharacterized protein</fullName>
    </submittedName>
</protein>
<accession>A4JAG6</accession>
<reference evidence="2" key="1">
    <citation type="submission" date="2007-03" db="EMBL/GenBank/DDBJ databases">
        <title>Complete sequence of chromosome 1 of Burkholderia vietnamiensis G4.</title>
        <authorList>
            <consortium name="US DOE Joint Genome Institute"/>
            <person name="Copeland A."/>
            <person name="Lucas S."/>
            <person name="Lapidus A."/>
            <person name="Barry K."/>
            <person name="Detter J.C."/>
            <person name="Glavina del Rio T."/>
            <person name="Hammon N."/>
            <person name="Israni S."/>
            <person name="Dalin E."/>
            <person name="Tice H."/>
            <person name="Pitluck S."/>
            <person name="Chain P."/>
            <person name="Malfatti S."/>
            <person name="Shin M."/>
            <person name="Vergez L."/>
            <person name="Schmutz J."/>
            <person name="Larimer F."/>
            <person name="Land M."/>
            <person name="Hauser L."/>
            <person name="Kyrpides N."/>
            <person name="Tiedje J."/>
            <person name="Richardson P."/>
        </authorList>
    </citation>
    <scope>NUCLEOTIDE SEQUENCE [LARGE SCALE GENOMIC DNA]</scope>
    <source>
        <strain evidence="2">G4 / LMG 22486</strain>
    </source>
</reference>
<gene>
    <name evidence="1" type="ordered locus">Bcep1808_0253</name>
</gene>
<dbReference type="eggNOG" id="COG3464">
    <property type="taxonomic scope" value="Bacteria"/>
</dbReference>
<dbReference type="HOGENOM" id="CLU_775404_0_0_4"/>
<name>A4JAG6_BURVG</name>
<organism evidence="1 2">
    <name type="scientific">Burkholderia vietnamiensis (strain G4 / LMG 22486)</name>
    <name type="common">Burkholderia cepacia (strain R1808)</name>
    <dbReference type="NCBI Taxonomy" id="269482"/>
    <lineage>
        <taxon>Bacteria</taxon>
        <taxon>Pseudomonadati</taxon>
        <taxon>Pseudomonadota</taxon>
        <taxon>Betaproteobacteria</taxon>
        <taxon>Burkholderiales</taxon>
        <taxon>Burkholderiaceae</taxon>
        <taxon>Burkholderia</taxon>
        <taxon>Burkholderia cepacia complex</taxon>
    </lineage>
</organism>
<proteinExistence type="predicted"/>
<dbReference type="Pfam" id="PF07042">
    <property type="entry name" value="TrfA"/>
    <property type="match status" value="1"/>
</dbReference>
<sequence length="357" mass="40173">MNSPVEHNSLLIAEGGVDTSLRARSPAPSTSLTSRASEEVVLRSRASPLLSAALEARVLVDARKRRKPLADALRRMPHLVEYAAQAEASPVKQADTILGGKCAVGTGRQLPPFPIEDVSVLPNYLARTPLFAPIRSGQRRMHDRALLASPEGVEVMFTGKQLDMADQDVFMLALKWARGVDVNTPVRCNRAEFLKALGWEPSQKTRAFGKSAYTWLDESFDRLTSAKLTIETARYKARLVLVSSWVEDNKTGEWELTLDGKILALFQTNEFSFIDLAKRRRISTRVDMAKWLQCYAASHKRGCHRISVDKLKEWCGYSSPTRKFREAIRDALSELERVEILFDVSFYKDGAMVKWCR</sequence>
<evidence type="ECO:0000313" key="1">
    <source>
        <dbReference type="EMBL" id="ABO53269.1"/>
    </source>
</evidence>
<dbReference type="KEGG" id="bvi:Bcep1808_0253"/>
<evidence type="ECO:0000313" key="2">
    <source>
        <dbReference type="Proteomes" id="UP000002287"/>
    </source>
</evidence>